<comment type="caution">
    <text evidence="1">The sequence shown here is derived from an EMBL/GenBank/DDBJ whole genome shotgun (WGS) entry which is preliminary data.</text>
</comment>
<accession>A0ABU2YMJ5</accession>
<dbReference type="EMBL" id="JAVRIA010000007">
    <property type="protein sequence ID" value="MDT0559387.1"/>
    <property type="molecule type" value="Genomic_DNA"/>
</dbReference>
<keyword evidence="1" id="KW-0808">Transferase</keyword>
<organism evidence="1 2">
    <name type="scientific">Microcosmobacter mediterraneus</name>
    <dbReference type="NCBI Taxonomy" id="3075607"/>
    <lineage>
        <taxon>Bacteria</taxon>
        <taxon>Pseudomonadati</taxon>
        <taxon>Bacteroidota</taxon>
        <taxon>Flavobacteriia</taxon>
        <taxon>Flavobacteriales</taxon>
        <taxon>Flavobacteriaceae</taxon>
        <taxon>Microcosmobacter</taxon>
    </lineage>
</organism>
<evidence type="ECO:0000313" key="1">
    <source>
        <dbReference type="EMBL" id="MDT0559387.1"/>
    </source>
</evidence>
<reference evidence="1 2" key="1">
    <citation type="submission" date="2023-09" db="EMBL/GenBank/DDBJ databases">
        <authorList>
            <person name="Rey-Velasco X."/>
        </authorList>
    </citation>
    <scope>NUCLEOTIDE SEQUENCE [LARGE SCALE GENOMIC DNA]</scope>
    <source>
        <strain evidence="1 2">W332</strain>
    </source>
</reference>
<dbReference type="SUPFAM" id="SSF52540">
    <property type="entry name" value="P-loop containing nucleoside triphosphate hydrolases"/>
    <property type="match status" value="1"/>
</dbReference>
<proteinExistence type="predicted"/>
<dbReference type="Proteomes" id="UP001259492">
    <property type="component" value="Unassembled WGS sequence"/>
</dbReference>
<dbReference type="Pfam" id="PF13469">
    <property type="entry name" value="Sulfotransfer_3"/>
    <property type="match status" value="1"/>
</dbReference>
<dbReference type="InterPro" id="IPR027417">
    <property type="entry name" value="P-loop_NTPase"/>
</dbReference>
<dbReference type="EC" id="2.8.2.-" evidence="1"/>
<evidence type="ECO:0000313" key="2">
    <source>
        <dbReference type="Proteomes" id="UP001259492"/>
    </source>
</evidence>
<keyword evidence="2" id="KW-1185">Reference proteome</keyword>
<dbReference type="Gene3D" id="3.40.50.300">
    <property type="entry name" value="P-loop containing nucleotide triphosphate hydrolases"/>
    <property type="match status" value="1"/>
</dbReference>
<protein>
    <submittedName>
        <fullName evidence="1">Sulfotransferase</fullName>
        <ecNumber evidence="1">2.8.2.-</ecNumber>
    </submittedName>
</protein>
<gene>
    <name evidence="1" type="ORF">RM697_12040</name>
</gene>
<dbReference type="GO" id="GO:0016740">
    <property type="term" value="F:transferase activity"/>
    <property type="evidence" value="ECO:0007669"/>
    <property type="project" value="UniProtKB-KW"/>
</dbReference>
<sequence length="362" mass="42466">MKENTETNILFIISNARSGSTMLRQLLNTHSNIGFPEREFGEFNEVLANFDSYNDLSSPTNFRNFYEDAQGITTLNLKKTTDTKQGVYTMDEHLWFKGSKSYRLDDLYKYLLEFFVQKSQPSKLNIFWVGDKSPQHSRNITSLIKYFPNARYIFLTRNPIDISLSQDRFSFRHFNEKYGYEEVTQSWKDLHLKNNYILKARISKNIKRLITTRNTLKKSGVNYTEVSYESLLDNLNLVLKNIASFLAIPNNFEIEKFQIRKSSSGQTEGVAKVLTSNKLKYLITLNPKMISYVNKEFEDGINKALDIDNTLSYQYKISNPKLFLYKIQYFFNIAISFSKNLGLKKALSLIMNKFYFKNYKKM</sequence>
<name>A0ABU2YMJ5_9FLAO</name>
<dbReference type="RefSeq" id="WP_311428150.1">
    <property type="nucleotide sequence ID" value="NZ_JAVRIA010000007.1"/>
</dbReference>